<dbReference type="RefSeq" id="WP_112785557.1">
    <property type="nucleotide sequence ID" value="NZ_CP030041.1"/>
</dbReference>
<dbReference type="AlphaFoldDB" id="A0A2Z4IMX0"/>
<keyword evidence="1" id="KW-0812">Transmembrane</keyword>
<keyword evidence="1" id="KW-1133">Transmembrane helix</keyword>
<reference evidence="2 3" key="1">
    <citation type="submission" date="2018-06" db="EMBL/GenBank/DDBJ databases">
        <title>Echinicola strongylocentroti sp. nov., isolated from a sea urchin Strongylocentrotus intermedius.</title>
        <authorList>
            <person name="Bae S.S."/>
        </authorList>
    </citation>
    <scope>NUCLEOTIDE SEQUENCE [LARGE SCALE GENOMIC DNA]</scope>
    <source>
        <strain evidence="2 3">MEBiC08714</strain>
    </source>
</reference>
<sequence>MTKEEALKAWKQKFALRILGGMALLGLTYLLAISFMKIPEGNERIVDTTQGFVMGTLLSSIISVLTSYLLPSEKEDEERKNPNI</sequence>
<organism evidence="2 3">
    <name type="scientific">Echinicola strongylocentroti</name>
    <dbReference type="NCBI Taxonomy" id="1795355"/>
    <lineage>
        <taxon>Bacteria</taxon>
        <taxon>Pseudomonadati</taxon>
        <taxon>Bacteroidota</taxon>
        <taxon>Cytophagia</taxon>
        <taxon>Cytophagales</taxon>
        <taxon>Cyclobacteriaceae</taxon>
        <taxon>Echinicola</taxon>
    </lineage>
</organism>
<dbReference type="KEGG" id="est:DN752_19690"/>
<keyword evidence="1" id="KW-0472">Membrane</keyword>
<proteinExistence type="predicted"/>
<evidence type="ECO:0000256" key="1">
    <source>
        <dbReference type="SAM" id="Phobius"/>
    </source>
</evidence>
<accession>A0A2Z4IMX0</accession>
<dbReference type="EMBL" id="CP030041">
    <property type="protein sequence ID" value="AWW32184.1"/>
    <property type="molecule type" value="Genomic_DNA"/>
</dbReference>
<keyword evidence="3" id="KW-1185">Reference proteome</keyword>
<evidence type="ECO:0000313" key="2">
    <source>
        <dbReference type="EMBL" id="AWW32184.1"/>
    </source>
</evidence>
<gene>
    <name evidence="2" type="ORF">DN752_19690</name>
</gene>
<dbReference type="Proteomes" id="UP000248688">
    <property type="component" value="Chromosome"/>
</dbReference>
<name>A0A2Z4IMX0_9BACT</name>
<feature type="transmembrane region" description="Helical" evidence="1">
    <location>
        <begin position="14"/>
        <end position="32"/>
    </location>
</feature>
<protein>
    <submittedName>
        <fullName evidence="2">Uncharacterized protein</fullName>
    </submittedName>
</protein>
<evidence type="ECO:0000313" key="3">
    <source>
        <dbReference type="Proteomes" id="UP000248688"/>
    </source>
</evidence>
<feature type="transmembrane region" description="Helical" evidence="1">
    <location>
        <begin position="52"/>
        <end position="70"/>
    </location>
</feature>